<keyword evidence="2" id="KW-1185">Reference proteome</keyword>
<gene>
    <name evidence="1" type="ORF">BDN70DRAFT_874447</name>
</gene>
<dbReference type="AlphaFoldDB" id="A0A9P6D3V4"/>
<evidence type="ECO:0000313" key="2">
    <source>
        <dbReference type="Proteomes" id="UP000807469"/>
    </source>
</evidence>
<name>A0A9P6D3V4_9AGAR</name>
<accession>A0A9P6D3V4</accession>
<reference evidence="1" key="1">
    <citation type="submission" date="2020-11" db="EMBL/GenBank/DDBJ databases">
        <authorList>
            <consortium name="DOE Joint Genome Institute"/>
            <person name="Ahrendt S."/>
            <person name="Riley R."/>
            <person name="Andreopoulos W."/>
            <person name="Labutti K."/>
            <person name="Pangilinan J."/>
            <person name="Ruiz-Duenas F.J."/>
            <person name="Barrasa J.M."/>
            <person name="Sanchez-Garcia M."/>
            <person name="Camarero S."/>
            <person name="Miyauchi S."/>
            <person name="Serrano A."/>
            <person name="Linde D."/>
            <person name="Babiker R."/>
            <person name="Drula E."/>
            <person name="Ayuso-Fernandez I."/>
            <person name="Pacheco R."/>
            <person name="Padilla G."/>
            <person name="Ferreira P."/>
            <person name="Barriuso J."/>
            <person name="Kellner H."/>
            <person name="Castanera R."/>
            <person name="Alfaro M."/>
            <person name="Ramirez L."/>
            <person name="Pisabarro A.G."/>
            <person name="Kuo A."/>
            <person name="Tritt A."/>
            <person name="Lipzen A."/>
            <person name="He G."/>
            <person name="Yan M."/>
            <person name="Ng V."/>
            <person name="Cullen D."/>
            <person name="Martin F."/>
            <person name="Rosso M.-N."/>
            <person name="Henrissat B."/>
            <person name="Hibbett D."/>
            <person name="Martinez A.T."/>
            <person name="Grigoriev I.V."/>
        </authorList>
    </citation>
    <scope>NUCLEOTIDE SEQUENCE</scope>
    <source>
        <strain evidence="1">CIRM-BRFM 674</strain>
    </source>
</reference>
<proteinExistence type="predicted"/>
<organism evidence="1 2">
    <name type="scientific">Pholiota conissans</name>
    <dbReference type="NCBI Taxonomy" id="109636"/>
    <lineage>
        <taxon>Eukaryota</taxon>
        <taxon>Fungi</taxon>
        <taxon>Dikarya</taxon>
        <taxon>Basidiomycota</taxon>
        <taxon>Agaricomycotina</taxon>
        <taxon>Agaricomycetes</taxon>
        <taxon>Agaricomycetidae</taxon>
        <taxon>Agaricales</taxon>
        <taxon>Agaricineae</taxon>
        <taxon>Strophariaceae</taxon>
        <taxon>Pholiota</taxon>
    </lineage>
</organism>
<sequence>MRFAKRVLTRRDIWIIGVSSVLPTRALATTRGTKSSTASCATSLADLSRKHPRKHFRLNSASTDQVMTTM</sequence>
<evidence type="ECO:0000313" key="1">
    <source>
        <dbReference type="EMBL" id="KAF9482859.1"/>
    </source>
</evidence>
<protein>
    <submittedName>
        <fullName evidence="1">Uncharacterized protein</fullName>
    </submittedName>
</protein>
<dbReference type="EMBL" id="MU155160">
    <property type="protein sequence ID" value="KAF9482859.1"/>
    <property type="molecule type" value="Genomic_DNA"/>
</dbReference>
<comment type="caution">
    <text evidence="1">The sequence shown here is derived from an EMBL/GenBank/DDBJ whole genome shotgun (WGS) entry which is preliminary data.</text>
</comment>
<dbReference type="Proteomes" id="UP000807469">
    <property type="component" value="Unassembled WGS sequence"/>
</dbReference>